<feature type="domain" description="EamA" evidence="7">
    <location>
        <begin position="7"/>
        <end position="137"/>
    </location>
</feature>
<protein>
    <submittedName>
        <fullName evidence="8">DMT family transporter</fullName>
    </submittedName>
</protein>
<dbReference type="InterPro" id="IPR037185">
    <property type="entry name" value="EmrE-like"/>
</dbReference>
<evidence type="ECO:0000256" key="2">
    <source>
        <dbReference type="ARBA" id="ARBA00007362"/>
    </source>
</evidence>
<evidence type="ECO:0000256" key="5">
    <source>
        <dbReference type="ARBA" id="ARBA00023136"/>
    </source>
</evidence>
<comment type="subcellular location">
    <subcellularLocation>
        <location evidence="1">Membrane</location>
        <topology evidence="1">Multi-pass membrane protein</topology>
    </subcellularLocation>
</comment>
<dbReference type="InterPro" id="IPR000620">
    <property type="entry name" value="EamA_dom"/>
</dbReference>
<evidence type="ECO:0000256" key="1">
    <source>
        <dbReference type="ARBA" id="ARBA00004141"/>
    </source>
</evidence>
<evidence type="ECO:0000256" key="6">
    <source>
        <dbReference type="SAM" id="Phobius"/>
    </source>
</evidence>
<feature type="transmembrane region" description="Helical" evidence="6">
    <location>
        <begin position="149"/>
        <end position="166"/>
    </location>
</feature>
<dbReference type="AlphaFoldDB" id="A0A9D1LJF2"/>
<accession>A0A9D1LJF2</accession>
<feature type="transmembrane region" description="Helical" evidence="6">
    <location>
        <begin position="38"/>
        <end position="54"/>
    </location>
</feature>
<comment type="similarity">
    <text evidence="2">Belongs to the EamA transporter family.</text>
</comment>
<feature type="transmembrane region" description="Helical" evidence="6">
    <location>
        <begin position="241"/>
        <end position="258"/>
    </location>
</feature>
<dbReference type="Pfam" id="PF00892">
    <property type="entry name" value="EamA"/>
    <property type="match status" value="1"/>
</dbReference>
<dbReference type="EMBL" id="DVMX01000002">
    <property type="protein sequence ID" value="HIU40931.1"/>
    <property type="molecule type" value="Genomic_DNA"/>
</dbReference>
<evidence type="ECO:0000256" key="4">
    <source>
        <dbReference type="ARBA" id="ARBA00022989"/>
    </source>
</evidence>
<dbReference type="SUPFAM" id="SSF103481">
    <property type="entry name" value="Multidrug resistance efflux transporter EmrE"/>
    <property type="match status" value="2"/>
</dbReference>
<evidence type="ECO:0000313" key="8">
    <source>
        <dbReference type="EMBL" id="HIU40931.1"/>
    </source>
</evidence>
<dbReference type="Proteomes" id="UP000824082">
    <property type="component" value="Unassembled WGS sequence"/>
</dbReference>
<reference evidence="8" key="2">
    <citation type="journal article" date="2021" name="PeerJ">
        <title>Extensive microbial diversity within the chicken gut microbiome revealed by metagenomics and culture.</title>
        <authorList>
            <person name="Gilroy R."/>
            <person name="Ravi A."/>
            <person name="Getino M."/>
            <person name="Pursley I."/>
            <person name="Horton D.L."/>
            <person name="Alikhan N.F."/>
            <person name="Baker D."/>
            <person name="Gharbi K."/>
            <person name="Hall N."/>
            <person name="Watson M."/>
            <person name="Adriaenssens E.M."/>
            <person name="Foster-Nyarko E."/>
            <person name="Jarju S."/>
            <person name="Secka A."/>
            <person name="Antonio M."/>
            <person name="Oren A."/>
            <person name="Chaudhuri R.R."/>
            <person name="La Ragione R."/>
            <person name="Hildebrand F."/>
            <person name="Pallen M.J."/>
        </authorList>
    </citation>
    <scope>NUCLEOTIDE SEQUENCE</scope>
    <source>
        <strain evidence="8">4509</strain>
    </source>
</reference>
<feature type="transmembrane region" description="Helical" evidence="6">
    <location>
        <begin position="92"/>
        <end position="113"/>
    </location>
</feature>
<evidence type="ECO:0000259" key="7">
    <source>
        <dbReference type="Pfam" id="PF00892"/>
    </source>
</evidence>
<comment type="caution">
    <text evidence="8">The sequence shown here is derived from an EMBL/GenBank/DDBJ whole genome shotgun (WGS) entry which is preliminary data.</text>
</comment>
<dbReference type="GO" id="GO:0016020">
    <property type="term" value="C:membrane"/>
    <property type="evidence" value="ECO:0007669"/>
    <property type="project" value="UniProtKB-SubCell"/>
</dbReference>
<feature type="transmembrane region" description="Helical" evidence="6">
    <location>
        <begin position="264"/>
        <end position="285"/>
    </location>
</feature>
<keyword evidence="5 6" id="KW-0472">Membrane</keyword>
<gene>
    <name evidence="8" type="ORF">IAD19_00055</name>
</gene>
<feature type="transmembrane region" description="Helical" evidence="6">
    <location>
        <begin position="208"/>
        <end position="229"/>
    </location>
</feature>
<dbReference type="PANTHER" id="PTHR22911:SF6">
    <property type="entry name" value="SOLUTE CARRIER FAMILY 35 MEMBER G1"/>
    <property type="match status" value="1"/>
</dbReference>
<feature type="transmembrane region" description="Helical" evidence="6">
    <location>
        <begin position="120"/>
        <end position="137"/>
    </location>
</feature>
<dbReference type="PANTHER" id="PTHR22911">
    <property type="entry name" value="ACYL-MALONYL CONDENSING ENZYME-RELATED"/>
    <property type="match status" value="1"/>
</dbReference>
<sequence>MKTKQQAILLMIASAFCFALMNACVRLAGDLPSVEKSFFRNLVAFFFALILMVKHRTPFRVEKGNWGWMLLRAGFGTLGILCNFYAVDHLLLADASMLNKMSPFFAVVCSVFLLKEKLRLWQGILVGAAFAGSLLVIKPDFTSLGSFPALVGLLSGLSAGITYTMVRKLGQRGQNGASIVLFFSGFSCLVTLPWLIFDFVPMSWTQLLWLLGAGLAAAGGQFTITAAYLRAPAREISVYDYSQILFASGLGFLLFGQVPDLWSGAGYAVIVGAAVALFWYNNYYLPQKPLPRGQKQQK</sequence>
<keyword evidence="4 6" id="KW-1133">Transmembrane helix</keyword>
<proteinExistence type="inferred from homology"/>
<feature type="transmembrane region" description="Helical" evidence="6">
    <location>
        <begin position="178"/>
        <end position="196"/>
    </location>
</feature>
<reference evidence="8" key="1">
    <citation type="submission" date="2020-10" db="EMBL/GenBank/DDBJ databases">
        <authorList>
            <person name="Gilroy R."/>
        </authorList>
    </citation>
    <scope>NUCLEOTIDE SEQUENCE</scope>
    <source>
        <strain evidence="8">4509</strain>
    </source>
</reference>
<organism evidence="8 9">
    <name type="scientific">Candidatus Egerieicola faecale</name>
    <dbReference type="NCBI Taxonomy" id="2840774"/>
    <lineage>
        <taxon>Bacteria</taxon>
        <taxon>Bacillati</taxon>
        <taxon>Bacillota</taxon>
        <taxon>Clostridia</taxon>
        <taxon>Eubacteriales</taxon>
        <taxon>Oscillospiraceae</taxon>
        <taxon>Oscillospiraceae incertae sedis</taxon>
        <taxon>Candidatus Egerieicola</taxon>
    </lineage>
</organism>
<keyword evidence="3 6" id="KW-0812">Transmembrane</keyword>
<evidence type="ECO:0000313" key="9">
    <source>
        <dbReference type="Proteomes" id="UP000824082"/>
    </source>
</evidence>
<name>A0A9D1LJF2_9FIRM</name>
<evidence type="ECO:0000256" key="3">
    <source>
        <dbReference type="ARBA" id="ARBA00022692"/>
    </source>
</evidence>
<feature type="transmembrane region" description="Helical" evidence="6">
    <location>
        <begin position="66"/>
        <end position="86"/>
    </location>
</feature>